<dbReference type="KEGG" id="ptan:CRYO30217_02700"/>
<dbReference type="RefSeq" id="WP_258542908.1">
    <property type="nucleotide sequence ID" value="NZ_OU015584.1"/>
</dbReference>
<dbReference type="InterPro" id="IPR019734">
    <property type="entry name" value="TPR_rpt"/>
</dbReference>
<feature type="repeat" description="TPR" evidence="3">
    <location>
        <begin position="3"/>
        <end position="36"/>
    </location>
</feature>
<dbReference type="Pfam" id="PF13414">
    <property type="entry name" value="TPR_11"/>
    <property type="match status" value="1"/>
</dbReference>
<evidence type="ECO:0000256" key="4">
    <source>
        <dbReference type="SAM" id="MobiDB-lite"/>
    </source>
</evidence>
<dbReference type="SUPFAM" id="SSF48452">
    <property type="entry name" value="TPR-like"/>
    <property type="match status" value="1"/>
</dbReference>
<dbReference type="InterPro" id="IPR011990">
    <property type="entry name" value="TPR-like_helical_dom_sf"/>
</dbReference>
<evidence type="ECO:0000256" key="2">
    <source>
        <dbReference type="ARBA" id="ARBA00022803"/>
    </source>
</evidence>
<proteinExistence type="predicted"/>
<feature type="repeat" description="TPR" evidence="3">
    <location>
        <begin position="71"/>
        <end position="104"/>
    </location>
</feature>
<organism evidence="5 6">
    <name type="scientific">Parvicella tangerina</name>
    <dbReference type="NCBI Taxonomy" id="2829795"/>
    <lineage>
        <taxon>Bacteria</taxon>
        <taxon>Pseudomonadati</taxon>
        <taxon>Bacteroidota</taxon>
        <taxon>Flavobacteriia</taxon>
        <taxon>Flavobacteriales</taxon>
        <taxon>Parvicellaceae</taxon>
        <taxon>Parvicella</taxon>
    </lineage>
</organism>
<evidence type="ECO:0000256" key="1">
    <source>
        <dbReference type="ARBA" id="ARBA00022737"/>
    </source>
</evidence>
<dbReference type="Gene3D" id="1.25.40.10">
    <property type="entry name" value="Tetratricopeptide repeat domain"/>
    <property type="match status" value="2"/>
</dbReference>
<evidence type="ECO:0000313" key="5">
    <source>
        <dbReference type="EMBL" id="CAG5085250.1"/>
    </source>
</evidence>
<evidence type="ECO:0000256" key="3">
    <source>
        <dbReference type="PROSITE-ProRule" id="PRU00339"/>
    </source>
</evidence>
<keyword evidence="2 3" id="KW-0802">TPR repeat</keyword>
<accession>A0A916JPB7</accession>
<dbReference type="PANTHER" id="PTHR44858">
    <property type="entry name" value="TETRATRICOPEPTIDE REPEAT PROTEIN 6"/>
    <property type="match status" value="1"/>
</dbReference>
<dbReference type="InterPro" id="IPR050498">
    <property type="entry name" value="Ycf3"/>
</dbReference>
<sequence>MDVAKNWSIAQNYIKEGKFEEALALLDKTIEFDANNANLISERAVVYFHLEDKQRALKELDYCVLLEPSNPYRYSSRAYVKAALKDIKGAIADYEKCVQLDPEDAIAHNNLGLLLESLGRMEQAKRNFNRADELEGVLKERGIDLPEVEEDRSSSDQKTSENPVAKEGASRNTWSIVKGTFTDKNLFKEYLQFLKNGLKIKGKKDE</sequence>
<dbReference type="Pfam" id="PF13181">
    <property type="entry name" value="TPR_8"/>
    <property type="match status" value="1"/>
</dbReference>
<dbReference type="Proteomes" id="UP000683507">
    <property type="component" value="Chromosome"/>
</dbReference>
<dbReference type="EMBL" id="OU015584">
    <property type="protein sequence ID" value="CAG5085250.1"/>
    <property type="molecule type" value="Genomic_DNA"/>
</dbReference>
<dbReference type="AlphaFoldDB" id="A0A916JPB7"/>
<gene>
    <name evidence="5" type="ORF">CRYO30217_02700</name>
</gene>
<protein>
    <recommendedName>
        <fullName evidence="7">Tetratricopeptide repeat protein</fullName>
    </recommendedName>
</protein>
<dbReference type="PANTHER" id="PTHR44858:SF1">
    <property type="entry name" value="UDP-N-ACETYLGLUCOSAMINE--PEPTIDE N-ACETYLGLUCOSAMINYLTRANSFERASE SPINDLY-RELATED"/>
    <property type="match status" value="1"/>
</dbReference>
<feature type="region of interest" description="Disordered" evidence="4">
    <location>
        <begin position="145"/>
        <end position="170"/>
    </location>
</feature>
<keyword evidence="1" id="KW-0677">Repeat</keyword>
<evidence type="ECO:0008006" key="7">
    <source>
        <dbReference type="Google" id="ProtNLM"/>
    </source>
</evidence>
<reference evidence="5" key="1">
    <citation type="submission" date="2021-04" db="EMBL/GenBank/DDBJ databases">
        <authorList>
            <person name="Rodrigo-Torres L."/>
            <person name="Arahal R. D."/>
            <person name="Lucena T."/>
        </authorList>
    </citation>
    <scope>NUCLEOTIDE SEQUENCE</scope>
    <source>
        <strain evidence="5">AS29M-1</strain>
    </source>
</reference>
<keyword evidence="6" id="KW-1185">Reference proteome</keyword>
<evidence type="ECO:0000313" key="6">
    <source>
        <dbReference type="Proteomes" id="UP000683507"/>
    </source>
</evidence>
<dbReference type="SMART" id="SM00028">
    <property type="entry name" value="TPR"/>
    <property type="match status" value="4"/>
</dbReference>
<name>A0A916JPB7_9FLAO</name>
<dbReference type="PROSITE" id="PS50005">
    <property type="entry name" value="TPR"/>
    <property type="match status" value="2"/>
</dbReference>